<evidence type="ECO:0000256" key="7">
    <source>
        <dbReference type="ARBA" id="ARBA00023136"/>
    </source>
</evidence>
<dbReference type="GO" id="GO:0005254">
    <property type="term" value="F:chloride channel activity"/>
    <property type="evidence" value="ECO:0007669"/>
    <property type="project" value="InterPro"/>
</dbReference>
<keyword evidence="3" id="KW-1003">Cell membrane</keyword>
<keyword evidence="10" id="KW-1185">Reference proteome</keyword>
<feature type="transmembrane region" description="Helical" evidence="8">
    <location>
        <begin position="207"/>
        <end position="233"/>
    </location>
</feature>
<accession>A0AAD5U087</accession>
<keyword evidence="5 8" id="KW-1133">Transmembrane helix</keyword>
<reference evidence="9" key="1">
    <citation type="submission" date="2020-05" db="EMBL/GenBank/DDBJ databases">
        <title>Phylogenomic resolution of chytrid fungi.</title>
        <authorList>
            <person name="Stajich J.E."/>
            <person name="Amses K."/>
            <person name="Simmons R."/>
            <person name="Seto K."/>
            <person name="Myers J."/>
            <person name="Bonds A."/>
            <person name="Quandt C.A."/>
            <person name="Barry K."/>
            <person name="Liu P."/>
            <person name="Grigoriev I."/>
            <person name="Longcore J.E."/>
            <person name="James T.Y."/>
        </authorList>
    </citation>
    <scope>NUCLEOTIDE SEQUENCE</scope>
    <source>
        <strain evidence="9">JEL0476</strain>
    </source>
</reference>
<evidence type="ECO:0000256" key="2">
    <source>
        <dbReference type="ARBA" id="ARBA00022448"/>
    </source>
</evidence>
<evidence type="ECO:0000256" key="3">
    <source>
        <dbReference type="ARBA" id="ARBA00022475"/>
    </source>
</evidence>
<evidence type="ECO:0000256" key="6">
    <source>
        <dbReference type="ARBA" id="ARBA00023065"/>
    </source>
</evidence>
<protein>
    <recommendedName>
        <fullName evidence="11">Bestrophin homolog</fullName>
    </recommendedName>
</protein>
<sequence length="317" mass="36487">MDNLSIFHTIIAMLSAFRTNRSFDRYWLGAQTWTLLTTQIRNLSRLIFNSVRCDREEKIIYLKLLVAIAVANKYSLRGENAYFYKELLDLIPDNDFKKNGSMIKKMKKMRSNDLNFTATRDKIEDFEDAENVKNAIPTLSIVVNVPLEIAHRVSAFIRKQRSFGNIDLEDIPAINTGLNEVINSLTKFELMFVPVPKSYDIHMKQILIVYFISLPFQLVANFGYGSVLVVFFLSTGLFGIDSIAGEIEDPFGTDENDLPLDFFCSQLLEDVEYIIEISELNSNRASVQSALEKTRLEDTVNSRINYHSYLYKCNLNY</sequence>
<keyword evidence="6" id="KW-0406">Ion transport</keyword>
<evidence type="ECO:0000256" key="4">
    <source>
        <dbReference type="ARBA" id="ARBA00022692"/>
    </source>
</evidence>
<dbReference type="AlphaFoldDB" id="A0AAD5U087"/>
<gene>
    <name evidence="9" type="ORF">HK099_006162</name>
</gene>
<comment type="subcellular location">
    <subcellularLocation>
        <location evidence="1">Cell membrane</location>
        <topology evidence="1">Multi-pass membrane protein</topology>
    </subcellularLocation>
</comment>
<dbReference type="GO" id="GO:0005886">
    <property type="term" value="C:plasma membrane"/>
    <property type="evidence" value="ECO:0007669"/>
    <property type="project" value="UniProtKB-SubCell"/>
</dbReference>
<organism evidence="9 10">
    <name type="scientific">Clydaea vesicula</name>
    <dbReference type="NCBI Taxonomy" id="447962"/>
    <lineage>
        <taxon>Eukaryota</taxon>
        <taxon>Fungi</taxon>
        <taxon>Fungi incertae sedis</taxon>
        <taxon>Chytridiomycota</taxon>
        <taxon>Chytridiomycota incertae sedis</taxon>
        <taxon>Chytridiomycetes</taxon>
        <taxon>Lobulomycetales</taxon>
        <taxon>Lobulomycetaceae</taxon>
        <taxon>Clydaea</taxon>
    </lineage>
</organism>
<dbReference type="EMBL" id="JADGJW010000515">
    <property type="protein sequence ID" value="KAJ3215861.1"/>
    <property type="molecule type" value="Genomic_DNA"/>
</dbReference>
<evidence type="ECO:0000313" key="10">
    <source>
        <dbReference type="Proteomes" id="UP001211065"/>
    </source>
</evidence>
<evidence type="ECO:0000256" key="1">
    <source>
        <dbReference type="ARBA" id="ARBA00004651"/>
    </source>
</evidence>
<keyword evidence="7 8" id="KW-0472">Membrane</keyword>
<dbReference type="PANTHER" id="PTHR33281:SF19">
    <property type="entry name" value="VOLTAGE-DEPENDENT ANION CHANNEL-FORMING PROTEIN YNEE"/>
    <property type="match status" value="1"/>
</dbReference>
<proteinExistence type="predicted"/>
<dbReference type="Pfam" id="PF25539">
    <property type="entry name" value="Bestrophin_2"/>
    <property type="match status" value="1"/>
</dbReference>
<comment type="caution">
    <text evidence="9">The sequence shown here is derived from an EMBL/GenBank/DDBJ whole genome shotgun (WGS) entry which is preliminary data.</text>
</comment>
<evidence type="ECO:0000313" key="9">
    <source>
        <dbReference type="EMBL" id="KAJ3215861.1"/>
    </source>
</evidence>
<dbReference type="PANTHER" id="PTHR33281">
    <property type="entry name" value="UPF0187 PROTEIN YNEE"/>
    <property type="match status" value="1"/>
</dbReference>
<keyword evidence="2" id="KW-0813">Transport</keyword>
<dbReference type="Proteomes" id="UP001211065">
    <property type="component" value="Unassembled WGS sequence"/>
</dbReference>
<evidence type="ECO:0000256" key="8">
    <source>
        <dbReference type="SAM" id="Phobius"/>
    </source>
</evidence>
<evidence type="ECO:0000256" key="5">
    <source>
        <dbReference type="ARBA" id="ARBA00022989"/>
    </source>
</evidence>
<evidence type="ECO:0008006" key="11">
    <source>
        <dbReference type="Google" id="ProtNLM"/>
    </source>
</evidence>
<dbReference type="InterPro" id="IPR044669">
    <property type="entry name" value="YneE/VCCN1/2-like"/>
</dbReference>
<keyword evidence="4 8" id="KW-0812">Transmembrane</keyword>
<name>A0AAD5U087_9FUNG</name>